<keyword evidence="2" id="KW-0677">Repeat</keyword>
<accession>A0A4Q9LC14</accession>
<name>A0A4Q9LC14_9MICR</name>
<evidence type="ECO:0000256" key="2">
    <source>
        <dbReference type="ARBA" id="ARBA00022737"/>
    </source>
</evidence>
<dbReference type="InterPro" id="IPR052415">
    <property type="entry name" value="Diphthine_MTase"/>
</dbReference>
<keyword evidence="1" id="KW-0853">WD repeat</keyword>
<dbReference type="PANTHER" id="PTHR46042:SF1">
    <property type="entry name" value="DIPHTHINE METHYLTRANSFERASE"/>
    <property type="match status" value="1"/>
</dbReference>
<gene>
    <name evidence="4" type="ORF">CWI37_0048p0010</name>
    <name evidence="5" type="ORF">CWI38_0205p0050</name>
</gene>
<dbReference type="Proteomes" id="UP000292362">
    <property type="component" value="Unassembled WGS sequence"/>
</dbReference>
<evidence type="ECO:0000256" key="1">
    <source>
        <dbReference type="ARBA" id="ARBA00022574"/>
    </source>
</evidence>
<comment type="pathway">
    <text evidence="3">Protein modification.</text>
</comment>
<evidence type="ECO:0000313" key="4">
    <source>
        <dbReference type="EMBL" id="TBU05106.1"/>
    </source>
</evidence>
<dbReference type="SUPFAM" id="SSF50978">
    <property type="entry name" value="WD40 repeat-like"/>
    <property type="match status" value="1"/>
</dbReference>
<proteinExistence type="predicted"/>
<dbReference type="GO" id="GO:0005737">
    <property type="term" value="C:cytoplasm"/>
    <property type="evidence" value="ECO:0007669"/>
    <property type="project" value="TreeGrafter"/>
</dbReference>
<keyword evidence="6" id="KW-1185">Reference proteome</keyword>
<dbReference type="GO" id="GO:0017183">
    <property type="term" value="P:protein histidyl modification to diphthamide"/>
    <property type="evidence" value="ECO:0007669"/>
    <property type="project" value="TreeGrafter"/>
</dbReference>
<dbReference type="InterPro" id="IPR015943">
    <property type="entry name" value="WD40/YVTN_repeat-like_dom_sf"/>
</dbReference>
<reference evidence="6 7" key="1">
    <citation type="submission" date="2017-12" db="EMBL/GenBank/DDBJ databases">
        <authorList>
            <person name="Pombert J.-F."/>
            <person name="Haag K.L."/>
            <person name="Ebert D."/>
        </authorList>
    </citation>
    <scope>NUCLEOTIDE SEQUENCE [LARGE SCALE GENOMIC DNA]</scope>
    <source>
        <strain evidence="4">FI-OER-3-3</strain>
        <strain evidence="5">IL-G-3</strain>
    </source>
</reference>
<evidence type="ECO:0000313" key="5">
    <source>
        <dbReference type="EMBL" id="TBU19523.1"/>
    </source>
</evidence>
<comment type="caution">
    <text evidence="4">The sequence shown here is derived from an EMBL/GenBank/DDBJ whole genome shotgun (WGS) entry which is preliminary data.</text>
</comment>
<dbReference type="GO" id="GO:0061685">
    <property type="term" value="F:diphthine methylesterase activity"/>
    <property type="evidence" value="ECO:0007669"/>
    <property type="project" value="TreeGrafter"/>
</dbReference>
<evidence type="ECO:0000313" key="7">
    <source>
        <dbReference type="Proteomes" id="UP000292362"/>
    </source>
</evidence>
<protein>
    <submittedName>
        <fullName evidence="4">Uncharacterized protein</fullName>
    </submittedName>
</protein>
<dbReference type="PANTHER" id="PTHR46042">
    <property type="entry name" value="DIPHTHINE METHYLTRANSFERASE"/>
    <property type="match status" value="1"/>
</dbReference>
<dbReference type="EMBL" id="PITJ01000048">
    <property type="protein sequence ID" value="TBU05106.1"/>
    <property type="molecule type" value="Genomic_DNA"/>
</dbReference>
<dbReference type="AlphaFoldDB" id="A0A4Q9LC14"/>
<evidence type="ECO:0000313" key="6">
    <source>
        <dbReference type="Proteomes" id="UP000292282"/>
    </source>
</evidence>
<dbReference type="Proteomes" id="UP000292282">
    <property type="component" value="Unassembled WGS sequence"/>
</dbReference>
<dbReference type="VEuPathDB" id="MicrosporidiaDB:CWI37_0048p0010"/>
<dbReference type="OrthoDB" id="2190402at2759"/>
<sequence>MSKIFETRYEPDCVLFLNEEVIYVGCYSHLDGKRNGEIISYPEKLFVDTTGTLDLKLSDNKLFAANVSDISIYNADLSLHHSIETTSLNTYIEPYNNLIVSCDINGSLNIYDLSHGNKQSYNLSDNILWVCRKNDNYIYCGGESGTLFIKDIRTSENRNINIENNITFVDIIGNQIYVCSYGNTLKIYDQRNYKLIKNIELDSGIWRIKRTDNHFFVSSMYDGFKIFDTKWNLLNSFKTDSICYGIEVYDKKVAFTSFYDKKVFVLNFNELNL</sequence>
<dbReference type="InterPro" id="IPR036322">
    <property type="entry name" value="WD40_repeat_dom_sf"/>
</dbReference>
<dbReference type="VEuPathDB" id="MicrosporidiaDB:CWI38_0205p0050"/>
<dbReference type="EMBL" id="PITK01000205">
    <property type="protein sequence ID" value="TBU19523.1"/>
    <property type="molecule type" value="Genomic_DNA"/>
</dbReference>
<organism evidence="4 7">
    <name type="scientific">Hamiltosporidium tvaerminnensis</name>
    <dbReference type="NCBI Taxonomy" id="1176355"/>
    <lineage>
        <taxon>Eukaryota</taxon>
        <taxon>Fungi</taxon>
        <taxon>Fungi incertae sedis</taxon>
        <taxon>Microsporidia</taxon>
        <taxon>Dubosqiidae</taxon>
        <taxon>Hamiltosporidium</taxon>
    </lineage>
</organism>
<dbReference type="Gene3D" id="2.130.10.10">
    <property type="entry name" value="YVTN repeat-like/Quinoprotein amine dehydrogenase"/>
    <property type="match status" value="1"/>
</dbReference>
<evidence type="ECO:0000256" key="3">
    <source>
        <dbReference type="ARBA" id="ARBA00043952"/>
    </source>
</evidence>
<dbReference type="STRING" id="1176355.A0A4Q9LC14"/>